<evidence type="ECO:0000313" key="3">
    <source>
        <dbReference type="EMBL" id="PPK64519.1"/>
    </source>
</evidence>
<feature type="transmembrane region" description="Helical" evidence="2">
    <location>
        <begin position="191"/>
        <end position="210"/>
    </location>
</feature>
<feature type="region of interest" description="Disordered" evidence="1">
    <location>
        <begin position="213"/>
        <end position="378"/>
    </location>
</feature>
<name>A0A2S6GH39_9PSEU</name>
<evidence type="ECO:0000313" key="4">
    <source>
        <dbReference type="Proteomes" id="UP000239203"/>
    </source>
</evidence>
<accession>A0A2S6GH39</accession>
<keyword evidence="4" id="KW-1185">Reference proteome</keyword>
<comment type="caution">
    <text evidence="3">The sequence shown here is derived from an EMBL/GenBank/DDBJ whole genome shotgun (WGS) entry which is preliminary data.</text>
</comment>
<proteinExistence type="predicted"/>
<gene>
    <name evidence="3" type="ORF">CLV40_11986</name>
</gene>
<keyword evidence="2" id="KW-0812">Transmembrane</keyword>
<dbReference type="EMBL" id="PTIX01000019">
    <property type="protein sequence ID" value="PPK64519.1"/>
    <property type="molecule type" value="Genomic_DNA"/>
</dbReference>
<keyword evidence="2" id="KW-1133">Transmembrane helix</keyword>
<feature type="compositionally biased region" description="Low complexity" evidence="1">
    <location>
        <begin position="311"/>
        <end position="327"/>
    </location>
</feature>
<feature type="transmembrane region" description="Helical" evidence="2">
    <location>
        <begin position="26"/>
        <end position="47"/>
    </location>
</feature>
<feature type="compositionally biased region" description="Pro residues" evidence="1">
    <location>
        <begin position="262"/>
        <end position="273"/>
    </location>
</feature>
<dbReference type="Proteomes" id="UP000239203">
    <property type="component" value="Unassembled WGS sequence"/>
</dbReference>
<dbReference type="AlphaFoldDB" id="A0A2S6GH39"/>
<evidence type="ECO:0000256" key="2">
    <source>
        <dbReference type="SAM" id="Phobius"/>
    </source>
</evidence>
<feature type="compositionally biased region" description="Basic and acidic residues" evidence="1">
    <location>
        <begin position="238"/>
        <end position="261"/>
    </location>
</feature>
<keyword evidence="2" id="KW-0472">Membrane</keyword>
<sequence length="378" mass="40499">MLGVTSCVGAQMMDFFKTLLVLLKRWYVALPVFAVTVGSAAGVYVAMPLHYESTAVVVLTSPAGGATTTADKVNGQTNPLLAFESSLSITASVVIQSINTPQVVKSLGADQPDHTFVLTGGSDGGPFITIKTDSASEPGSRELVIQVLDKVKDELTKRQQTLGAAPSTYIRVDDVVSPTVPEPLRGGKLRAAAVALVLGLIASLAAVYGVETMQARKRRRENPDEDDLDEFDEQDDRDDVRRDDRRGDLAREETRRAEDPQRPVPPPAAPRAPQPLRGDSPSERTQRVRPAQVEQLRQQQPAAAKSDGKQATGTPAAPANGAPVNGTKSGQLPPSGNRTRQSGQLNRPQGQGNRSPDEYREPPTVRVKPAQAPQEPRS</sequence>
<evidence type="ECO:0000256" key="1">
    <source>
        <dbReference type="SAM" id="MobiDB-lite"/>
    </source>
</evidence>
<reference evidence="3 4" key="1">
    <citation type="submission" date="2018-02" db="EMBL/GenBank/DDBJ databases">
        <title>Genomic Encyclopedia of Archaeal and Bacterial Type Strains, Phase II (KMG-II): from individual species to whole genera.</title>
        <authorList>
            <person name="Goeker M."/>
        </authorList>
    </citation>
    <scope>NUCLEOTIDE SEQUENCE [LARGE SCALE GENOMIC DNA]</scope>
    <source>
        <strain evidence="3 4">YU 961-1</strain>
    </source>
</reference>
<feature type="compositionally biased region" description="Polar residues" evidence="1">
    <location>
        <begin position="328"/>
        <end position="354"/>
    </location>
</feature>
<protein>
    <submittedName>
        <fullName evidence="3">Capsular polysaccharide biosynthesis protein</fullName>
    </submittedName>
</protein>
<organism evidence="3 4">
    <name type="scientific">Actinokineospora auranticolor</name>
    <dbReference type="NCBI Taxonomy" id="155976"/>
    <lineage>
        <taxon>Bacteria</taxon>
        <taxon>Bacillati</taxon>
        <taxon>Actinomycetota</taxon>
        <taxon>Actinomycetes</taxon>
        <taxon>Pseudonocardiales</taxon>
        <taxon>Pseudonocardiaceae</taxon>
        <taxon>Actinokineospora</taxon>
    </lineage>
</organism>
<feature type="compositionally biased region" description="Acidic residues" evidence="1">
    <location>
        <begin position="223"/>
        <end position="237"/>
    </location>
</feature>